<protein>
    <submittedName>
        <fullName evidence="4">Vegetative incompatibility protein HET-E-1</fullName>
    </submittedName>
</protein>
<keyword evidence="2" id="KW-0677">Repeat</keyword>
<dbReference type="InterPro" id="IPR015943">
    <property type="entry name" value="WD40/YVTN_repeat-like_dom_sf"/>
</dbReference>
<dbReference type="InterPro" id="IPR001680">
    <property type="entry name" value="WD40_rpt"/>
</dbReference>
<dbReference type="OrthoDB" id="284782at2759"/>
<dbReference type="InterPro" id="IPR020472">
    <property type="entry name" value="WD40_PAC1"/>
</dbReference>
<dbReference type="PROSITE" id="PS50082">
    <property type="entry name" value="WD_REPEATS_2"/>
    <property type="match status" value="2"/>
</dbReference>
<dbReference type="AlphaFoldDB" id="A0A2J7Z116"/>
<dbReference type="InterPro" id="IPR019775">
    <property type="entry name" value="WD40_repeat_CS"/>
</dbReference>
<feature type="repeat" description="WD" evidence="3">
    <location>
        <begin position="41"/>
        <end position="82"/>
    </location>
</feature>
<proteinExistence type="predicted"/>
<name>A0A2J7Z116_9CHLO</name>
<dbReference type="InterPro" id="IPR036322">
    <property type="entry name" value="WD40_repeat_dom_sf"/>
</dbReference>
<feature type="non-terminal residue" evidence="4">
    <location>
        <position position="1"/>
    </location>
</feature>
<evidence type="ECO:0000313" key="5">
    <source>
        <dbReference type="Proteomes" id="UP000236333"/>
    </source>
</evidence>
<dbReference type="Pfam" id="PF00400">
    <property type="entry name" value="WD40"/>
    <property type="match status" value="2"/>
</dbReference>
<evidence type="ECO:0000313" key="4">
    <source>
        <dbReference type="EMBL" id="PNG93961.1"/>
    </source>
</evidence>
<dbReference type="SMART" id="SM00320">
    <property type="entry name" value="WD40"/>
    <property type="match status" value="2"/>
</dbReference>
<keyword evidence="1 3" id="KW-0853">WD repeat</keyword>
<dbReference type="Gene3D" id="2.130.10.10">
    <property type="entry name" value="YVTN repeat-like/Quinoprotein amine dehydrogenase"/>
    <property type="match status" value="1"/>
</dbReference>
<accession>A0A2J7Z116</accession>
<dbReference type="PANTHER" id="PTHR19848:SF8">
    <property type="entry name" value="F-BOX AND WD REPEAT DOMAIN CONTAINING 7"/>
    <property type="match status" value="1"/>
</dbReference>
<comment type="caution">
    <text evidence="4">The sequence shown here is derived from an EMBL/GenBank/DDBJ whole genome shotgun (WGS) entry which is preliminary data.</text>
</comment>
<dbReference type="Proteomes" id="UP000236333">
    <property type="component" value="Unassembled WGS sequence"/>
</dbReference>
<feature type="repeat" description="WD" evidence="3">
    <location>
        <begin position="1"/>
        <end position="40"/>
    </location>
</feature>
<gene>
    <name evidence="4" type="ORF">TSOC_015288</name>
</gene>
<dbReference type="EMBL" id="PGGS01004793">
    <property type="protein sequence ID" value="PNG93961.1"/>
    <property type="molecule type" value="Genomic_DNA"/>
</dbReference>
<keyword evidence="5" id="KW-1185">Reference proteome</keyword>
<evidence type="ECO:0000256" key="2">
    <source>
        <dbReference type="ARBA" id="ARBA00022737"/>
    </source>
</evidence>
<feature type="non-terminal residue" evidence="4">
    <location>
        <position position="84"/>
    </location>
</feature>
<reference evidence="4 5" key="1">
    <citation type="journal article" date="2017" name="Mol. Biol. Evol.">
        <title>The 4-celled Tetrabaena socialis nuclear genome reveals the essential components for genetic control of cell number at the origin of multicellularity in the volvocine lineage.</title>
        <authorList>
            <person name="Featherston J."/>
            <person name="Arakaki Y."/>
            <person name="Hanschen E.R."/>
            <person name="Ferris P.J."/>
            <person name="Michod R.E."/>
            <person name="Olson B.J.S.C."/>
            <person name="Nozaki H."/>
            <person name="Durand P.M."/>
        </authorList>
    </citation>
    <scope>NUCLEOTIDE SEQUENCE [LARGE SCALE GENOMIC DNA]</scope>
    <source>
        <strain evidence="4 5">NIES-571</strain>
    </source>
</reference>
<dbReference type="PROSITE" id="PS00678">
    <property type="entry name" value="WD_REPEATS_1"/>
    <property type="match status" value="2"/>
</dbReference>
<dbReference type="PROSITE" id="PS50294">
    <property type="entry name" value="WD_REPEATS_REGION"/>
    <property type="match status" value="2"/>
</dbReference>
<dbReference type="PRINTS" id="PR00320">
    <property type="entry name" value="GPROTEINBRPT"/>
</dbReference>
<evidence type="ECO:0000256" key="1">
    <source>
        <dbReference type="ARBA" id="ARBA00022574"/>
    </source>
</evidence>
<sequence length="84" mass="8977">GHTNGVTSVAFSPDRLHLASGSWDDNLRLWDATTRQCTATLMGHTEDVNSVAFSPDGRQLASGSGDKTLRLWDTATGQCVATLE</sequence>
<evidence type="ECO:0000256" key="3">
    <source>
        <dbReference type="PROSITE-ProRule" id="PRU00221"/>
    </source>
</evidence>
<organism evidence="4 5">
    <name type="scientific">Tetrabaena socialis</name>
    <dbReference type="NCBI Taxonomy" id="47790"/>
    <lineage>
        <taxon>Eukaryota</taxon>
        <taxon>Viridiplantae</taxon>
        <taxon>Chlorophyta</taxon>
        <taxon>core chlorophytes</taxon>
        <taxon>Chlorophyceae</taxon>
        <taxon>CS clade</taxon>
        <taxon>Chlamydomonadales</taxon>
        <taxon>Tetrabaenaceae</taxon>
        <taxon>Tetrabaena</taxon>
    </lineage>
</organism>
<dbReference type="PANTHER" id="PTHR19848">
    <property type="entry name" value="WD40 REPEAT PROTEIN"/>
    <property type="match status" value="1"/>
</dbReference>
<dbReference type="SUPFAM" id="SSF50978">
    <property type="entry name" value="WD40 repeat-like"/>
    <property type="match status" value="1"/>
</dbReference>